<proteinExistence type="predicted"/>
<accession>A0A7I8KEU7</accession>
<dbReference type="OrthoDB" id="781735at2759"/>
<evidence type="ECO:0000256" key="1">
    <source>
        <dbReference type="SAM" id="MobiDB-lite"/>
    </source>
</evidence>
<dbReference type="EMBL" id="LR746268">
    <property type="protein sequence ID" value="CAA7396290.1"/>
    <property type="molecule type" value="Genomic_DNA"/>
</dbReference>
<feature type="transmembrane region" description="Helical" evidence="2">
    <location>
        <begin position="20"/>
        <end position="37"/>
    </location>
</feature>
<dbReference type="Pfam" id="PF14364">
    <property type="entry name" value="DUF4408"/>
    <property type="match status" value="1"/>
</dbReference>
<evidence type="ECO:0000256" key="2">
    <source>
        <dbReference type="SAM" id="Phobius"/>
    </source>
</evidence>
<protein>
    <recommendedName>
        <fullName evidence="3">DUF4408 domain-containing protein</fullName>
    </recommendedName>
</protein>
<feature type="transmembrane region" description="Helical" evidence="2">
    <location>
        <begin position="66"/>
        <end position="85"/>
    </location>
</feature>
<gene>
    <name evidence="4" type="ORF">SI8410_05006953</name>
</gene>
<dbReference type="Proteomes" id="UP000663760">
    <property type="component" value="Chromosome 5"/>
</dbReference>
<organism evidence="4 5">
    <name type="scientific">Spirodela intermedia</name>
    <name type="common">Intermediate duckweed</name>
    <dbReference type="NCBI Taxonomy" id="51605"/>
    <lineage>
        <taxon>Eukaryota</taxon>
        <taxon>Viridiplantae</taxon>
        <taxon>Streptophyta</taxon>
        <taxon>Embryophyta</taxon>
        <taxon>Tracheophyta</taxon>
        <taxon>Spermatophyta</taxon>
        <taxon>Magnoliopsida</taxon>
        <taxon>Liliopsida</taxon>
        <taxon>Araceae</taxon>
        <taxon>Lemnoideae</taxon>
        <taxon>Spirodela</taxon>
    </lineage>
</organism>
<sequence>MDAVKIEKLQAMRRHSKNRFLINLCQYLLFLLCFGLFLSSPLWLPKVIVFLWRFFFLHLPTMGERLLCPKCLFLLGNLIVVFLVGDSKLSGRPPRPGLYEEYVDRSEALRRPASISDTLKGEEPSEPYMEEQEGREYRWGEEEEEEPEEEEEEEEEEEKNALPAEELNKRVEDFIARVNSQRSLEARLIARRA</sequence>
<dbReference type="PANTHER" id="PTHR35762">
    <property type="entry name" value="TRANSMEMBRANE PROTEIN"/>
    <property type="match status" value="1"/>
</dbReference>
<reference evidence="4" key="1">
    <citation type="submission" date="2020-02" db="EMBL/GenBank/DDBJ databases">
        <authorList>
            <person name="Scholz U."/>
            <person name="Mascher M."/>
            <person name="Fiebig A."/>
        </authorList>
    </citation>
    <scope>NUCLEOTIDE SEQUENCE</scope>
</reference>
<evidence type="ECO:0000313" key="4">
    <source>
        <dbReference type="EMBL" id="CAA7396290.1"/>
    </source>
</evidence>
<evidence type="ECO:0000259" key="3">
    <source>
        <dbReference type="Pfam" id="PF14364"/>
    </source>
</evidence>
<dbReference type="InterPro" id="IPR025520">
    <property type="entry name" value="DUF4408"/>
</dbReference>
<dbReference type="AlphaFoldDB" id="A0A7I8KEU7"/>
<feature type="region of interest" description="Disordered" evidence="1">
    <location>
        <begin position="114"/>
        <end position="166"/>
    </location>
</feature>
<keyword evidence="2" id="KW-1133">Transmembrane helix</keyword>
<feature type="compositionally biased region" description="Acidic residues" evidence="1">
    <location>
        <begin position="141"/>
        <end position="158"/>
    </location>
</feature>
<keyword evidence="2" id="KW-0812">Transmembrane</keyword>
<name>A0A7I8KEU7_SPIIN</name>
<keyword evidence="5" id="KW-1185">Reference proteome</keyword>
<keyword evidence="2" id="KW-0472">Membrane</keyword>
<dbReference type="PANTHER" id="PTHR35762:SF2">
    <property type="entry name" value="TRANSMEMBRANE PROTEIN"/>
    <property type="match status" value="1"/>
</dbReference>
<evidence type="ECO:0000313" key="5">
    <source>
        <dbReference type="Proteomes" id="UP000663760"/>
    </source>
</evidence>
<feature type="domain" description="DUF4408" evidence="3">
    <location>
        <begin position="57"/>
        <end position="89"/>
    </location>
</feature>